<keyword evidence="9" id="KW-0807">Transducer</keyword>
<feature type="compositionally biased region" description="Basic and acidic residues" evidence="10">
    <location>
        <begin position="48"/>
        <end position="58"/>
    </location>
</feature>
<feature type="transmembrane region" description="Helical" evidence="11">
    <location>
        <begin position="413"/>
        <end position="433"/>
    </location>
</feature>
<protein>
    <recommendedName>
        <fullName evidence="13">G-protein coupled receptors family 1 profile domain-containing protein</fullName>
    </recommendedName>
</protein>
<dbReference type="EMBL" id="NEVH01020337">
    <property type="protein sequence ID" value="PNF21644.1"/>
    <property type="molecule type" value="Genomic_DNA"/>
</dbReference>
<keyword evidence="3 11" id="KW-0812">Transmembrane</keyword>
<feature type="transmembrane region" description="Helical" evidence="11">
    <location>
        <begin position="439"/>
        <end position="459"/>
    </location>
</feature>
<dbReference type="STRING" id="105785.A0A2J7PZ74"/>
<evidence type="ECO:0000256" key="2">
    <source>
        <dbReference type="ARBA" id="ARBA00022475"/>
    </source>
</evidence>
<keyword evidence="2" id="KW-1003">Cell membrane</keyword>
<dbReference type="PROSITE" id="PS50262">
    <property type="entry name" value="G_PROTEIN_RECEP_F1_2"/>
    <property type="match status" value="1"/>
</dbReference>
<dbReference type="Gene3D" id="1.20.1070.10">
    <property type="entry name" value="Rhodopsin 7-helix transmembrane proteins"/>
    <property type="match status" value="1"/>
</dbReference>
<evidence type="ECO:0000313" key="14">
    <source>
        <dbReference type="EMBL" id="PNF21644.1"/>
    </source>
</evidence>
<evidence type="ECO:0000313" key="15">
    <source>
        <dbReference type="Proteomes" id="UP000235965"/>
    </source>
</evidence>
<evidence type="ECO:0000256" key="7">
    <source>
        <dbReference type="ARBA" id="ARBA00023170"/>
    </source>
</evidence>
<keyword evidence="15" id="KW-1185">Reference proteome</keyword>
<dbReference type="PANTHER" id="PTHR24246">
    <property type="entry name" value="OLFACTORY RECEPTOR AND ADENOSINE RECEPTOR"/>
    <property type="match status" value="1"/>
</dbReference>
<dbReference type="Proteomes" id="UP000235965">
    <property type="component" value="Unassembled WGS sequence"/>
</dbReference>
<dbReference type="OrthoDB" id="8196342at2759"/>
<reference evidence="14 15" key="1">
    <citation type="submission" date="2017-12" db="EMBL/GenBank/DDBJ databases">
        <title>Hemimetabolous genomes reveal molecular basis of termite eusociality.</title>
        <authorList>
            <person name="Harrison M.C."/>
            <person name="Jongepier E."/>
            <person name="Robertson H.M."/>
            <person name="Arning N."/>
            <person name="Bitard-Feildel T."/>
            <person name="Chao H."/>
            <person name="Childers C.P."/>
            <person name="Dinh H."/>
            <person name="Doddapaneni H."/>
            <person name="Dugan S."/>
            <person name="Gowin J."/>
            <person name="Greiner C."/>
            <person name="Han Y."/>
            <person name="Hu H."/>
            <person name="Hughes D.S.T."/>
            <person name="Huylmans A.-K."/>
            <person name="Kemena C."/>
            <person name="Kremer L.P.M."/>
            <person name="Lee S.L."/>
            <person name="Lopez-Ezquerra A."/>
            <person name="Mallet L."/>
            <person name="Monroy-Kuhn J.M."/>
            <person name="Moser A."/>
            <person name="Murali S.C."/>
            <person name="Muzny D.M."/>
            <person name="Otani S."/>
            <person name="Piulachs M.-D."/>
            <person name="Poelchau M."/>
            <person name="Qu J."/>
            <person name="Schaub F."/>
            <person name="Wada-Katsumata A."/>
            <person name="Worley K.C."/>
            <person name="Xie Q."/>
            <person name="Ylla G."/>
            <person name="Poulsen M."/>
            <person name="Gibbs R.A."/>
            <person name="Schal C."/>
            <person name="Richards S."/>
            <person name="Belles X."/>
            <person name="Korb J."/>
            <person name="Bornberg-Bauer E."/>
        </authorList>
    </citation>
    <scope>NUCLEOTIDE SEQUENCE [LARGE SCALE GENOMIC DNA]</scope>
    <source>
        <tissue evidence="14">Whole body</tissue>
    </source>
</reference>
<sequence length="584" mass="67305">MSSEYATMTHAVVFCLLIRLATAQSGGAIPSEFATHSDSPDVSAKSAADFRDHKKPDSPEFLLHNQTGDEQQGQDNPYSNYSNTPKYGNRVSQNSISTDHTSALSNTRKDSAERFRREAAEIEPGNETINISWKELVNNDKLALILWDVTNKHGGFKSRDESVKKCLDEFSDKTKAIAPYVLSTTVRENEYFLRGFIHKISRYSHSHNLNTVQNYYDQFREILKDQQSYYTTLIEVIENMDQDMRSTIICAQRRFCSCFSSQDIVRYEEQFSSLSQYNFLMTAYLICGYYIEPIIRAIFIVTGLILNCAVLIIFAKHKDTIMQSDVMVINIAVTGILILIIYIPFNYIHLYYSSILPHEEFSDNGIFTSVQSALISVSGMSLLILRAQYHIEIFHPLYRPVFCLSQSTMWQRVVCILSVWVWAFSVATLTYTFNDHPKIGYLFTPSVYIVLYGLILPTAMNRFKIYSEKNSVPPEEEKIINSKTVTQLSKMFWVTHVPLFVWMLLERLCGFVLKLANINYAYVDILVCYIYFSYSCVNTIALCRANYGFRKLLYSHVLRCSYKHNEQQDIMLNETGHSDRQMQS</sequence>
<evidence type="ECO:0000256" key="10">
    <source>
        <dbReference type="SAM" id="MobiDB-lite"/>
    </source>
</evidence>
<keyword evidence="6 11" id="KW-0472">Membrane</keyword>
<evidence type="ECO:0000256" key="3">
    <source>
        <dbReference type="ARBA" id="ARBA00022692"/>
    </source>
</evidence>
<evidence type="ECO:0000256" key="4">
    <source>
        <dbReference type="ARBA" id="ARBA00022989"/>
    </source>
</evidence>
<comment type="caution">
    <text evidence="14">The sequence shown here is derived from an EMBL/GenBank/DDBJ whole genome shotgun (WGS) entry which is preliminary data.</text>
</comment>
<feature type="chain" id="PRO_5014375202" description="G-protein coupled receptors family 1 profile domain-containing protein" evidence="12">
    <location>
        <begin position="24"/>
        <end position="584"/>
    </location>
</feature>
<keyword evidence="7" id="KW-0675">Receptor</keyword>
<evidence type="ECO:0000256" key="6">
    <source>
        <dbReference type="ARBA" id="ARBA00023136"/>
    </source>
</evidence>
<dbReference type="SUPFAM" id="SSF81321">
    <property type="entry name" value="Family A G protein-coupled receptor-like"/>
    <property type="match status" value="1"/>
</dbReference>
<accession>A0A2J7PZ74</accession>
<evidence type="ECO:0000256" key="8">
    <source>
        <dbReference type="ARBA" id="ARBA00023180"/>
    </source>
</evidence>
<dbReference type="GO" id="GO:0004930">
    <property type="term" value="F:G protein-coupled receptor activity"/>
    <property type="evidence" value="ECO:0007669"/>
    <property type="project" value="UniProtKB-KW"/>
</dbReference>
<dbReference type="InterPro" id="IPR017452">
    <property type="entry name" value="GPCR_Rhodpsn_7TM"/>
</dbReference>
<feature type="transmembrane region" description="Helical" evidence="11">
    <location>
        <begin position="365"/>
        <end position="385"/>
    </location>
</feature>
<keyword evidence="5" id="KW-0297">G-protein coupled receptor</keyword>
<evidence type="ECO:0000256" key="11">
    <source>
        <dbReference type="SAM" id="Phobius"/>
    </source>
</evidence>
<feature type="transmembrane region" description="Helical" evidence="11">
    <location>
        <begin position="326"/>
        <end position="345"/>
    </location>
</feature>
<evidence type="ECO:0000259" key="13">
    <source>
        <dbReference type="PROSITE" id="PS50262"/>
    </source>
</evidence>
<feature type="transmembrane region" description="Helical" evidence="11">
    <location>
        <begin position="491"/>
        <end position="513"/>
    </location>
</feature>
<dbReference type="AlphaFoldDB" id="A0A2J7PZ74"/>
<proteinExistence type="predicted"/>
<evidence type="ECO:0000256" key="9">
    <source>
        <dbReference type="ARBA" id="ARBA00023224"/>
    </source>
</evidence>
<evidence type="ECO:0000256" key="12">
    <source>
        <dbReference type="SAM" id="SignalP"/>
    </source>
</evidence>
<keyword evidence="4 11" id="KW-1133">Transmembrane helix</keyword>
<dbReference type="InParanoid" id="A0A2J7PZ74"/>
<feature type="transmembrane region" description="Helical" evidence="11">
    <location>
        <begin position="294"/>
        <end position="314"/>
    </location>
</feature>
<feature type="signal peptide" evidence="12">
    <location>
        <begin position="1"/>
        <end position="23"/>
    </location>
</feature>
<evidence type="ECO:0000256" key="1">
    <source>
        <dbReference type="ARBA" id="ARBA00004651"/>
    </source>
</evidence>
<feature type="transmembrane region" description="Helical" evidence="11">
    <location>
        <begin position="519"/>
        <end position="543"/>
    </location>
</feature>
<dbReference type="PANTHER" id="PTHR24246:SF27">
    <property type="entry name" value="ADENOSINE RECEPTOR, ISOFORM A"/>
    <property type="match status" value="1"/>
</dbReference>
<comment type="subcellular location">
    <subcellularLocation>
        <location evidence="1">Cell membrane</location>
        <topology evidence="1">Multi-pass membrane protein</topology>
    </subcellularLocation>
</comment>
<keyword evidence="8" id="KW-0325">Glycoprotein</keyword>
<evidence type="ECO:0000256" key="5">
    <source>
        <dbReference type="ARBA" id="ARBA00023040"/>
    </source>
</evidence>
<dbReference type="GO" id="GO:0005886">
    <property type="term" value="C:plasma membrane"/>
    <property type="evidence" value="ECO:0007669"/>
    <property type="project" value="UniProtKB-SubCell"/>
</dbReference>
<keyword evidence="12" id="KW-0732">Signal</keyword>
<gene>
    <name evidence="14" type="ORF">B7P43_G11280</name>
</gene>
<feature type="compositionally biased region" description="Polar residues" evidence="10">
    <location>
        <begin position="64"/>
        <end position="106"/>
    </location>
</feature>
<feature type="region of interest" description="Disordered" evidence="10">
    <location>
        <begin position="31"/>
        <end position="112"/>
    </location>
</feature>
<feature type="domain" description="G-protein coupled receptors family 1 profile" evidence="13">
    <location>
        <begin position="306"/>
        <end position="427"/>
    </location>
</feature>
<dbReference type="CDD" id="cd00637">
    <property type="entry name" value="7tm_classA_rhodopsin-like"/>
    <property type="match status" value="1"/>
</dbReference>
<organism evidence="14 15">
    <name type="scientific">Cryptotermes secundus</name>
    <dbReference type="NCBI Taxonomy" id="105785"/>
    <lineage>
        <taxon>Eukaryota</taxon>
        <taxon>Metazoa</taxon>
        <taxon>Ecdysozoa</taxon>
        <taxon>Arthropoda</taxon>
        <taxon>Hexapoda</taxon>
        <taxon>Insecta</taxon>
        <taxon>Pterygota</taxon>
        <taxon>Neoptera</taxon>
        <taxon>Polyneoptera</taxon>
        <taxon>Dictyoptera</taxon>
        <taxon>Blattodea</taxon>
        <taxon>Blattoidea</taxon>
        <taxon>Termitoidae</taxon>
        <taxon>Kalotermitidae</taxon>
        <taxon>Cryptotermitinae</taxon>
        <taxon>Cryptotermes</taxon>
    </lineage>
</organism>
<name>A0A2J7PZ74_9NEOP</name>